<dbReference type="SUPFAM" id="SSF102546">
    <property type="entry name" value="RbsD-like"/>
    <property type="match status" value="1"/>
</dbReference>
<protein>
    <submittedName>
        <fullName evidence="4">L-fucose mutarotase</fullName>
    </submittedName>
</protein>
<evidence type="ECO:0000313" key="4">
    <source>
        <dbReference type="EMBL" id="SHH57572.1"/>
    </source>
</evidence>
<dbReference type="InterPro" id="IPR007721">
    <property type="entry name" value="RbsD_FucU"/>
</dbReference>
<gene>
    <name evidence="4" type="ORF">SAMN02745207_01558</name>
</gene>
<dbReference type="Proteomes" id="UP000184447">
    <property type="component" value="Unassembled WGS sequence"/>
</dbReference>
<keyword evidence="5" id="KW-1185">Reference proteome</keyword>
<dbReference type="PANTHER" id="PTHR31690:SF4">
    <property type="entry name" value="FUCOSE MUTAROTASE"/>
    <property type="match status" value="1"/>
</dbReference>
<dbReference type="Gene3D" id="3.40.1650.10">
    <property type="entry name" value="RbsD-like domain"/>
    <property type="match status" value="1"/>
</dbReference>
<dbReference type="GO" id="GO:0006004">
    <property type="term" value="P:fucose metabolic process"/>
    <property type="evidence" value="ECO:0007669"/>
    <property type="project" value="TreeGrafter"/>
</dbReference>
<evidence type="ECO:0000313" key="5">
    <source>
        <dbReference type="Proteomes" id="UP000184447"/>
    </source>
</evidence>
<accession>A0A1M5U3H5</accession>
<dbReference type="OrthoDB" id="9805009at2"/>
<dbReference type="InterPro" id="IPR023750">
    <property type="entry name" value="RbsD-like_sf"/>
</dbReference>
<comment type="catalytic activity">
    <reaction evidence="3">
        <text>alpha-L-fucose = beta-L-fucose</text>
        <dbReference type="Rhea" id="RHEA:25580"/>
        <dbReference type="ChEBI" id="CHEBI:42548"/>
        <dbReference type="ChEBI" id="CHEBI:42589"/>
        <dbReference type="EC" id="5.1.3.29"/>
    </reaction>
</comment>
<proteinExistence type="predicted"/>
<evidence type="ECO:0000256" key="2">
    <source>
        <dbReference type="ARBA" id="ARBA00023235"/>
    </source>
</evidence>
<reference evidence="4 5" key="1">
    <citation type="submission" date="2016-11" db="EMBL/GenBank/DDBJ databases">
        <authorList>
            <person name="Jaros S."/>
            <person name="Januszkiewicz K."/>
            <person name="Wedrychowicz H."/>
        </authorList>
    </citation>
    <scope>NUCLEOTIDE SEQUENCE [LARGE SCALE GENOMIC DNA]</scope>
    <source>
        <strain evidence="4 5">DSM 8605</strain>
    </source>
</reference>
<dbReference type="STRING" id="1121316.SAMN02745207_01558"/>
<dbReference type="GO" id="GO:0062193">
    <property type="term" value="F:D-ribose pyranase activity"/>
    <property type="evidence" value="ECO:0007669"/>
    <property type="project" value="UniProtKB-EC"/>
</dbReference>
<dbReference type="Pfam" id="PF05025">
    <property type="entry name" value="RbsD_FucU"/>
    <property type="match status" value="1"/>
</dbReference>
<sequence length="140" mass="15705">MLYGIPKTFTPDLMKLLMEVGHGEQLLICDGNFPYKSRNKDTVFILNIKISDLLNDILKFLPLDHAVEIPTMVMSGALDNGTADVYKKIISKYREGDSLGTIDRFGFYDLSDQVVGIIVTNDFTKFGNIIIQKGIVVEEN</sequence>
<dbReference type="EMBL" id="FQXM01000007">
    <property type="protein sequence ID" value="SHH57572.1"/>
    <property type="molecule type" value="Genomic_DNA"/>
</dbReference>
<evidence type="ECO:0000256" key="3">
    <source>
        <dbReference type="ARBA" id="ARBA00036324"/>
    </source>
</evidence>
<organism evidence="4 5">
    <name type="scientific">Clostridium grantii DSM 8605</name>
    <dbReference type="NCBI Taxonomy" id="1121316"/>
    <lineage>
        <taxon>Bacteria</taxon>
        <taxon>Bacillati</taxon>
        <taxon>Bacillota</taxon>
        <taxon>Clostridia</taxon>
        <taxon>Eubacteriales</taxon>
        <taxon>Clostridiaceae</taxon>
        <taxon>Clostridium</taxon>
    </lineage>
</organism>
<dbReference type="InterPro" id="IPR050443">
    <property type="entry name" value="RbsD/FucU_mutarotase"/>
</dbReference>
<dbReference type="PANTHER" id="PTHR31690">
    <property type="entry name" value="FUCOSE MUTAROTASE"/>
    <property type="match status" value="1"/>
</dbReference>
<dbReference type="RefSeq" id="WP_073337874.1">
    <property type="nucleotide sequence ID" value="NZ_FQXM01000007.1"/>
</dbReference>
<evidence type="ECO:0000256" key="1">
    <source>
        <dbReference type="ARBA" id="ARBA00000223"/>
    </source>
</evidence>
<name>A0A1M5U3H5_9CLOT</name>
<keyword evidence="2" id="KW-0413">Isomerase</keyword>
<dbReference type="AlphaFoldDB" id="A0A1M5U3H5"/>
<dbReference type="GO" id="GO:0042806">
    <property type="term" value="F:fucose binding"/>
    <property type="evidence" value="ECO:0007669"/>
    <property type="project" value="TreeGrafter"/>
</dbReference>
<comment type="catalytic activity">
    <reaction evidence="1">
        <text>beta-D-ribopyranose = beta-D-ribofuranose</text>
        <dbReference type="Rhea" id="RHEA:25432"/>
        <dbReference type="ChEBI" id="CHEBI:27476"/>
        <dbReference type="ChEBI" id="CHEBI:47002"/>
        <dbReference type="EC" id="5.4.99.62"/>
    </reaction>
</comment>
<dbReference type="GO" id="GO:0036373">
    <property type="term" value="F:L-fucose mutarotase activity"/>
    <property type="evidence" value="ECO:0007669"/>
    <property type="project" value="UniProtKB-EC"/>
</dbReference>